<dbReference type="EMBL" id="JAHLFQ010000006">
    <property type="protein sequence ID" value="MBU3803188.1"/>
    <property type="molecule type" value="Genomic_DNA"/>
</dbReference>
<proteinExistence type="inferred from homology"/>
<evidence type="ECO:0000313" key="4">
    <source>
        <dbReference type="Proteomes" id="UP000824229"/>
    </source>
</evidence>
<reference evidence="3" key="2">
    <citation type="submission" date="2021-04" db="EMBL/GenBank/DDBJ databases">
        <authorList>
            <person name="Gilroy R."/>
        </authorList>
    </citation>
    <scope>NUCLEOTIDE SEQUENCE</scope>
    <source>
        <strain evidence="3">B5-657</strain>
    </source>
</reference>
<comment type="similarity">
    <text evidence="1">Belongs to the UPF0735 family.</text>
</comment>
<dbReference type="InterPro" id="IPR002912">
    <property type="entry name" value="ACT_dom"/>
</dbReference>
<name>A0A9E2KAM7_9FIRM</name>
<feature type="domain" description="ACT" evidence="2">
    <location>
        <begin position="71"/>
        <end position="146"/>
    </location>
</feature>
<dbReference type="NCBIfam" id="NF003361">
    <property type="entry name" value="PRK04435.1"/>
    <property type="match status" value="1"/>
</dbReference>
<dbReference type="HAMAP" id="MF_00707">
    <property type="entry name" value="UPF0735"/>
    <property type="match status" value="1"/>
</dbReference>
<accession>A0A9E2KAM7</accession>
<dbReference type="SUPFAM" id="SSF55021">
    <property type="entry name" value="ACT-like"/>
    <property type="match status" value="1"/>
</dbReference>
<reference evidence="3" key="1">
    <citation type="journal article" date="2021" name="PeerJ">
        <title>Extensive microbial diversity within the chicken gut microbiome revealed by metagenomics and culture.</title>
        <authorList>
            <person name="Gilroy R."/>
            <person name="Ravi A."/>
            <person name="Getino M."/>
            <person name="Pursley I."/>
            <person name="Horton D.L."/>
            <person name="Alikhan N.F."/>
            <person name="Baker D."/>
            <person name="Gharbi K."/>
            <person name="Hall N."/>
            <person name="Watson M."/>
            <person name="Adriaenssens E.M."/>
            <person name="Foster-Nyarko E."/>
            <person name="Jarju S."/>
            <person name="Secka A."/>
            <person name="Antonio M."/>
            <person name="Oren A."/>
            <person name="Chaudhuri R.R."/>
            <person name="La Ragione R."/>
            <person name="Hildebrand F."/>
            <person name="Pallen M.J."/>
        </authorList>
    </citation>
    <scope>NUCLEOTIDE SEQUENCE</scope>
    <source>
        <strain evidence="3">B5-657</strain>
    </source>
</reference>
<evidence type="ECO:0000259" key="2">
    <source>
        <dbReference type="PROSITE" id="PS51671"/>
    </source>
</evidence>
<dbReference type="InterPro" id="IPR008310">
    <property type="entry name" value="UPF0735_ACT_dom-cont"/>
</dbReference>
<comment type="caution">
    <text evidence="3">The sequence shown here is derived from an EMBL/GenBank/DDBJ whole genome shotgun (WGS) entry which is preliminary data.</text>
</comment>
<dbReference type="Gene3D" id="3.30.70.260">
    <property type="match status" value="1"/>
</dbReference>
<dbReference type="Proteomes" id="UP000824229">
    <property type="component" value="Unassembled WGS sequence"/>
</dbReference>
<sequence>MKEKHPFYVINGSVLPEVFLKVVEVKNLLEKNKMLTVQEATERVGISRSSFYKYKDAIMPFYEKGKSQAITVLIHLQDEAGRLSDVLNYIAGAGGNVLTINQMIPMNGIAIINLCIQTSHMEMGVDKLIEELTKLSGVNEIQILARD</sequence>
<protein>
    <recommendedName>
        <fullName evidence="1">UPF0735 ACT domain-containing protein H9872_00295</fullName>
    </recommendedName>
</protein>
<evidence type="ECO:0000313" key="3">
    <source>
        <dbReference type="EMBL" id="MBU3803188.1"/>
    </source>
</evidence>
<dbReference type="PIRSF" id="PIRSF025624">
    <property type="entry name" value="ACT_PheB"/>
    <property type="match status" value="1"/>
</dbReference>
<dbReference type="AlphaFoldDB" id="A0A9E2KAM7"/>
<evidence type="ECO:0000256" key="1">
    <source>
        <dbReference type="HAMAP-Rule" id="MF_00707"/>
    </source>
</evidence>
<dbReference type="PROSITE" id="PS51671">
    <property type="entry name" value="ACT"/>
    <property type="match status" value="1"/>
</dbReference>
<gene>
    <name evidence="3" type="ORF">H9872_00295</name>
</gene>
<organism evidence="3 4">
    <name type="scientific">Candidatus Cellulosilyticum pullistercoris</name>
    <dbReference type="NCBI Taxonomy" id="2838521"/>
    <lineage>
        <taxon>Bacteria</taxon>
        <taxon>Bacillati</taxon>
        <taxon>Bacillota</taxon>
        <taxon>Clostridia</taxon>
        <taxon>Lachnospirales</taxon>
        <taxon>Cellulosilyticaceae</taxon>
        <taxon>Cellulosilyticum</taxon>
    </lineage>
</organism>
<dbReference type="InterPro" id="IPR045865">
    <property type="entry name" value="ACT-like_dom_sf"/>
</dbReference>